<organism evidence="2 3">
    <name type="scientific">Azospirillum thermophilum</name>
    <dbReference type="NCBI Taxonomy" id="2202148"/>
    <lineage>
        <taxon>Bacteria</taxon>
        <taxon>Pseudomonadati</taxon>
        <taxon>Pseudomonadota</taxon>
        <taxon>Alphaproteobacteria</taxon>
        <taxon>Rhodospirillales</taxon>
        <taxon>Azospirillaceae</taxon>
        <taxon>Azospirillum</taxon>
    </lineage>
</organism>
<dbReference type="AlphaFoldDB" id="A0A2S2D0Y2"/>
<dbReference type="GO" id="GO:0003677">
    <property type="term" value="F:DNA binding"/>
    <property type="evidence" value="ECO:0007669"/>
    <property type="project" value="InterPro"/>
</dbReference>
<name>A0A2S2D0Y2_9PROT</name>
<protein>
    <submittedName>
        <fullName evidence="2">Cro/Cl family transcriptional regulator</fullName>
    </submittedName>
</protein>
<proteinExistence type="predicted"/>
<dbReference type="OrthoDB" id="9797478at2"/>
<dbReference type="CDD" id="cd00093">
    <property type="entry name" value="HTH_XRE"/>
    <property type="match status" value="1"/>
</dbReference>
<evidence type="ECO:0000313" key="3">
    <source>
        <dbReference type="Proteomes" id="UP000245629"/>
    </source>
</evidence>
<dbReference type="InterPro" id="IPR001387">
    <property type="entry name" value="Cro/C1-type_HTH"/>
</dbReference>
<gene>
    <name evidence="2" type="ORF">DEW08_27910</name>
</gene>
<dbReference type="InterPro" id="IPR010982">
    <property type="entry name" value="Lambda_DNA-bd_dom_sf"/>
</dbReference>
<reference evidence="3" key="1">
    <citation type="submission" date="2018-05" db="EMBL/GenBank/DDBJ databases">
        <title>Azospirillum thermophila sp. nov., a novel isolated from hot spring.</title>
        <authorList>
            <person name="Zhao Z."/>
        </authorList>
    </citation>
    <scope>NUCLEOTIDE SEQUENCE [LARGE SCALE GENOMIC DNA]</scope>
    <source>
        <strain evidence="3">CFH 70021</strain>
        <plasmid evidence="3">unnamed3</plasmid>
    </source>
</reference>
<dbReference type="PROSITE" id="PS50943">
    <property type="entry name" value="HTH_CROC1"/>
    <property type="match status" value="1"/>
</dbReference>
<accession>A0A2S2D0Y2</accession>
<dbReference type="KEGG" id="azz:DEW08_27910"/>
<evidence type="ECO:0000259" key="1">
    <source>
        <dbReference type="PROSITE" id="PS50943"/>
    </source>
</evidence>
<dbReference type="SUPFAM" id="SSF88697">
    <property type="entry name" value="PUA domain-like"/>
    <property type="match status" value="1"/>
</dbReference>
<dbReference type="InterPro" id="IPR015947">
    <property type="entry name" value="PUA-like_sf"/>
</dbReference>
<dbReference type="Gene3D" id="1.10.260.40">
    <property type="entry name" value="lambda repressor-like DNA-binding domains"/>
    <property type="match status" value="1"/>
</dbReference>
<feature type="domain" description="HTH cro/C1-type" evidence="1">
    <location>
        <begin position="27"/>
        <end position="82"/>
    </location>
</feature>
<evidence type="ECO:0000313" key="2">
    <source>
        <dbReference type="EMBL" id="AWK90127.1"/>
    </source>
</evidence>
<dbReference type="EMBL" id="CP029358">
    <property type="protein sequence ID" value="AWK90127.1"/>
    <property type="molecule type" value="Genomic_DNA"/>
</dbReference>
<geneLocation type="plasmid" evidence="2 3">
    <name>unnamed3</name>
</geneLocation>
<keyword evidence="2" id="KW-0614">Plasmid</keyword>
<dbReference type="Gene3D" id="2.30.130.30">
    <property type="entry name" value="Hypothetical protein"/>
    <property type="match status" value="1"/>
</dbReference>
<dbReference type="Pfam" id="PF01381">
    <property type="entry name" value="HTH_3"/>
    <property type="match status" value="1"/>
</dbReference>
<sequence length="265" mass="29304">MRSDERAFVDAVRVGDGDAGRVVGQSLKALRQAAGLTQFEMAQRLGIGQAAVSKIEQRGDVQISSLQRYVEALGASLRIDAVFPVHSELGVRIQSELGGHADGGAQYILPIFEDQIEEQSAKRDIILSIKPIYSKKIFQGIKTIELRRRFPLSGAEGSIVYIYSTSPEMALIGAARIDNVERLPLAALWRKHGKSASIQKSEFDKYFGGLDEGVALKLSEARQFTRPLGLPELKERFGFKAPQSFFYAKPNLQKALRNEHTNLSD</sequence>
<dbReference type="RefSeq" id="WP_109334122.1">
    <property type="nucleotide sequence ID" value="NZ_CP029358.1"/>
</dbReference>
<dbReference type="Proteomes" id="UP000245629">
    <property type="component" value="Plasmid unnamed3"/>
</dbReference>
<dbReference type="SUPFAM" id="SSF47413">
    <property type="entry name" value="lambda repressor-like DNA-binding domains"/>
    <property type="match status" value="1"/>
</dbReference>
<dbReference type="SMART" id="SM00530">
    <property type="entry name" value="HTH_XRE"/>
    <property type="match status" value="1"/>
</dbReference>
<keyword evidence="3" id="KW-1185">Reference proteome</keyword>